<dbReference type="Gramene" id="PSAT_LOCUS7670_t1">
    <property type="protein sequence ID" value="CAL5187417.1"/>
    <property type="gene ID" value="PSAT_LOCUS7670"/>
</dbReference>
<name>A0A9D4YI84_PEA</name>
<dbReference type="Pfam" id="PF25418">
    <property type="entry name" value="DUF7890"/>
    <property type="match status" value="1"/>
</dbReference>
<accession>A0A9D4YI84</accession>
<sequence length="151" mass="17483">MFRTILFACHEFLNMKISDEKLTEKLKDTKAIIYKEELANAKLRRKAVMKSVRFMDSERDALLEKDEKKELMKGRRSCNSDCSSGIDEFGEREKMNIRVKVKMTKEEAAKFLSKFKCKEGGILPIKDVAPQLLALPLDRFTILPLEPTTYT</sequence>
<dbReference type="PANTHER" id="PTHR36782">
    <property type="entry name" value="BNAC03G62080D PROTEIN"/>
    <property type="match status" value="1"/>
</dbReference>
<evidence type="ECO:0000259" key="1">
    <source>
        <dbReference type="Pfam" id="PF25418"/>
    </source>
</evidence>
<dbReference type="EMBL" id="JAMSHJ010000002">
    <property type="protein sequence ID" value="KAI5440066.1"/>
    <property type="molecule type" value="Genomic_DNA"/>
</dbReference>
<evidence type="ECO:0000313" key="3">
    <source>
        <dbReference type="Proteomes" id="UP001058974"/>
    </source>
</evidence>
<proteinExistence type="predicted"/>
<dbReference type="Gramene" id="Psat02G0543000-T1">
    <property type="protein sequence ID" value="KAI5440066.1"/>
    <property type="gene ID" value="KIW84_025430"/>
</dbReference>
<dbReference type="Gramene" id="Psat2g185360.1">
    <property type="protein sequence ID" value="Psat2g185360.1.cds1"/>
    <property type="gene ID" value="Psat2g185360"/>
</dbReference>
<reference evidence="2 3" key="1">
    <citation type="journal article" date="2022" name="Nat. Genet.">
        <title>Improved pea reference genome and pan-genome highlight genomic features and evolutionary characteristics.</title>
        <authorList>
            <person name="Yang T."/>
            <person name="Liu R."/>
            <person name="Luo Y."/>
            <person name="Hu S."/>
            <person name="Wang D."/>
            <person name="Wang C."/>
            <person name="Pandey M.K."/>
            <person name="Ge S."/>
            <person name="Xu Q."/>
            <person name="Li N."/>
            <person name="Li G."/>
            <person name="Huang Y."/>
            <person name="Saxena R.K."/>
            <person name="Ji Y."/>
            <person name="Li M."/>
            <person name="Yan X."/>
            <person name="He Y."/>
            <person name="Liu Y."/>
            <person name="Wang X."/>
            <person name="Xiang C."/>
            <person name="Varshney R.K."/>
            <person name="Ding H."/>
            <person name="Gao S."/>
            <person name="Zong X."/>
        </authorList>
    </citation>
    <scope>NUCLEOTIDE SEQUENCE [LARGE SCALE GENOMIC DNA]</scope>
    <source>
        <strain evidence="2 3">cv. Zhongwan 6</strain>
    </source>
</reference>
<dbReference type="PANTHER" id="PTHR36782:SF1">
    <property type="entry name" value="CALCIUM UNIPORTER PROTEIN"/>
    <property type="match status" value="1"/>
</dbReference>
<dbReference type="AlphaFoldDB" id="A0A9D4YI84"/>
<dbReference type="OrthoDB" id="1077969at2759"/>
<feature type="domain" description="DUF7890" evidence="1">
    <location>
        <begin position="96"/>
        <end position="142"/>
    </location>
</feature>
<comment type="caution">
    <text evidence="2">The sequence shown here is derived from an EMBL/GenBank/DDBJ whole genome shotgun (WGS) entry which is preliminary data.</text>
</comment>
<evidence type="ECO:0000313" key="2">
    <source>
        <dbReference type="EMBL" id="KAI5440066.1"/>
    </source>
</evidence>
<gene>
    <name evidence="2" type="ORF">KIW84_025430</name>
</gene>
<organism evidence="2 3">
    <name type="scientific">Pisum sativum</name>
    <name type="common">Garden pea</name>
    <name type="synonym">Lathyrus oleraceus</name>
    <dbReference type="NCBI Taxonomy" id="3888"/>
    <lineage>
        <taxon>Eukaryota</taxon>
        <taxon>Viridiplantae</taxon>
        <taxon>Streptophyta</taxon>
        <taxon>Embryophyta</taxon>
        <taxon>Tracheophyta</taxon>
        <taxon>Spermatophyta</taxon>
        <taxon>Magnoliopsida</taxon>
        <taxon>eudicotyledons</taxon>
        <taxon>Gunneridae</taxon>
        <taxon>Pentapetalae</taxon>
        <taxon>rosids</taxon>
        <taxon>fabids</taxon>
        <taxon>Fabales</taxon>
        <taxon>Fabaceae</taxon>
        <taxon>Papilionoideae</taxon>
        <taxon>50 kb inversion clade</taxon>
        <taxon>NPAAA clade</taxon>
        <taxon>Hologalegina</taxon>
        <taxon>IRL clade</taxon>
        <taxon>Fabeae</taxon>
        <taxon>Lathyrus</taxon>
    </lineage>
</organism>
<dbReference type="Proteomes" id="UP001058974">
    <property type="component" value="Chromosome 2"/>
</dbReference>
<dbReference type="InterPro" id="IPR057212">
    <property type="entry name" value="DUF7890"/>
</dbReference>
<protein>
    <recommendedName>
        <fullName evidence="1">DUF7890 domain-containing protein</fullName>
    </recommendedName>
</protein>
<keyword evidence="3" id="KW-1185">Reference proteome</keyword>